<feature type="transmembrane region" description="Helical" evidence="1">
    <location>
        <begin position="16"/>
        <end position="38"/>
    </location>
</feature>
<keyword evidence="1" id="KW-1133">Transmembrane helix</keyword>
<protein>
    <submittedName>
        <fullName evidence="2">Uncharacterized protein</fullName>
    </submittedName>
</protein>
<reference evidence="2" key="1">
    <citation type="submission" date="2013-04" db="EMBL/GenBank/DDBJ databases">
        <title>Comparative Genomics of Relapsing Fever Spirochetes.</title>
        <authorList>
            <person name="Schwan T.G."/>
            <person name="Raffel S.J."/>
            <person name="Porcella S.F."/>
            <person name="Martens C.A."/>
            <person name="Bruno D.P."/>
            <person name="Ricklefs S.M."/>
            <person name="Barbian K.B."/>
        </authorList>
    </citation>
    <scope>NUCLEOTIDE SEQUENCE</scope>
    <source>
        <strain evidence="2">SLO</strain>
        <plasmid evidence="2">unnamed</plasmid>
    </source>
</reference>
<dbReference type="AlphaFoldDB" id="W5ST43"/>
<geneLocation type="plasmid" evidence="2">
    <name>unnamed</name>
</geneLocation>
<evidence type="ECO:0000256" key="1">
    <source>
        <dbReference type="SAM" id="Phobius"/>
    </source>
</evidence>
<sequence length="109" mass="11803">MPFLATSVCNFSLTDVIVFAISVKYFPTSLFLVSALMPKIPVTMSEKEVKTSKNPLPKLAIEVKNVVLGSSTLALPLPQLSSKNKVINNALKVILFIITCLLINQGGKI</sequence>
<keyword evidence="2" id="KW-0614">Plasmid</keyword>
<gene>
    <name evidence="2" type="ORF">BPA_0034500</name>
</gene>
<keyword evidence="1" id="KW-0472">Membrane</keyword>
<evidence type="ECO:0000313" key="2">
    <source>
        <dbReference type="EMBL" id="AHH10110.1"/>
    </source>
</evidence>
<dbReference type="HOGENOM" id="CLU_2178746_0_0_12"/>
<organism evidence="2">
    <name type="scientific">Borrelia parkeri SLO</name>
    <dbReference type="NCBI Taxonomy" id="1313294"/>
    <lineage>
        <taxon>Bacteria</taxon>
        <taxon>Pseudomonadati</taxon>
        <taxon>Spirochaetota</taxon>
        <taxon>Spirochaetia</taxon>
        <taxon>Spirochaetales</taxon>
        <taxon>Borreliaceae</taxon>
        <taxon>Borrelia</taxon>
    </lineage>
</organism>
<name>W5ST43_BORPR</name>
<keyword evidence="1" id="KW-0812">Transmembrane</keyword>
<proteinExistence type="predicted"/>
<accession>W5ST43</accession>
<dbReference type="EMBL" id="CP005903">
    <property type="protein sequence ID" value="AHH10110.1"/>
    <property type="molecule type" value="Genomic_DNA"/>
</dbReference>